<reference evidence="2" key="1">
    <citation type="journal article" date="2020" name="Stud. Mycol.">
        <title>101 Dothideomycetes genomes: A test case for predicting lifestyles and emergence of pathogens.</title>
        <authorList>
            <person name="Haridas S."/>
            <person name="Albert R."/>
            <person name="Binder M."/>
            <person name="Bloem J."/>
            <person name="LaButti K."/>
            <person name="Salamov A."/>
            <person name="Andreopoulos B."/>
            <person name="Baker S."/>
            <person name="Barry K."/>
            <person name="Bills G."/>
            <person name="Bluhm B."/>
            <person name="Cannon C."/>
            <person name="Castanera R."/>
            <person name="Culley D."/>
            <person name="Daum C."/>
            <person name="Ezra D."/>
            <person name="Gonzalez J."/>
            <person name="Henrissat B."/>
            <person name="Kuo A."/>
            <person name="Liang C."/>
            <person name="Lipzen A."/>
            <person name="Lutzoni F."/>
            <person name="Magnuson J."/>
            <person name="Mondo S."/>
            <person name="Nolan M."/>
            <person name="Ohm R."/>
            <person name="Pangilinan J."/>
            <person name="Park H.-J."/>
            <person name="Ramirez L."/>
            <person name="Alfaro M."/>
            <person name="Sun H."/>
            <person name="Tritt A."/>
            <person name="Yoshinaga Y."/>
            <person name="Zwiers L.-H."/>
            <person name="Turgeon B."/>
            <person name="Goodwin S."/>
            <person name="Spatafora J."/>
            <person name="Crous P."/>
            <person name="Grigoriev I."/>
        </authorList>
    </citation>
    <scope>NUCLEOTIDE SEQUENCE [LARGE SCALE GENOMIC DNA]</scope>
    <source>
        <strain evidence="2">CBS 304.66</strain>
    </source>
</reference>
<accession>A0A9P4JZD9</accession>
<dbReference type="AlphaFoldDB" id="A0A9P4JZD9"/>
<proteinExistence type="predicted"/>
<sequence length="621" mass="69945">MQACARHDERSAKCLRPNTEQSLRVLSKSRRYWKELLDSAMSTINYPASCFRIHGLLNQTPALPSHPGIREDAGNSLCLEGSPEWDIGRPSGCSLESTTKASRLQKVPIGLLEPTFCQLSKVHLPARADGHDTDTSTNYLAIFVLGWSYIFSARLVELRGESFADQVIYTELRATVRVQTDEAQNNYWSFQMGDLTATELRWWEAILASGCGWQAVLCRSGRRYYPSWSCHLDREEHFEIILSAEALDPPACRPPTSKEAQQYLSAFARANNAYDQLLIALAASLTLPPQGRFGAPIVLPHPRAIYHRCVKSMSVQQSVNTSHIPHYIALSSIPHILSSSMFGCFWEPGLECHLASEWINPAQSLVQSIKEAERPQIVVKMMALHRPSSAPLWIGAATTGLIPTLLRVVDKHLPPISLEATIWTSSMQSFMDPQYYRVPPKKTDSEGRTCIPREDEFRLLYVTDVDSRRYPSPPLSPWPPFGTVELKDTALEVQQHLECAHRPLYKQWNWQLEHGLTLHDPGIIPVVNSIPLKGNSLAGQLLSQLIQLWKSQRSSRRAEHNDICSETLSRSATRCVFQWSLSDGVRPEDKALWEDEWLKDLLEDGSESEASGDEVISRTVE</sequence>
<keyword evidence="2" id="KW-1185">Reference proteome</keyword>
<dbReference type="OrthoDB" id="3726712at2759"/>
<comment type="caution">
    <text evidence="1">The sequence shown here is derived from an EMBL/GenBank/DDBJ whole genome shotgun (WGS) entry which is preliminary data.</text>
</comment>
<protein>
    <submittedName>
        <fullName evidence="1">Uncharacterized protein</fullName>
    </submittedName>
</protein>
<gene>
    <name evidence="1" type="ORF">CC78DRAFT_83259</name>
</gene>
<organism evidence="1 2">
    <name type="scientific">Lojkania enalia</name>
    <dbReference type="NCBI Taxonomy" id="147567"/>
    <lineage>
        <taxon>Eukaryota</taxon>
        <taxon>Fungi</taxon>
        <taxon>Dikarya</taxon>
        <taxon>Ascomycota</taxon>
        <taxon>Pezizomycotina</taxon>
        <taxon>Dothideomycetes</taxon>
        <taxon>Pleosporomycetidae</taxon>
        <taxon>Pleosporales</taxon>
        <taxon>Pleosporales incertae sedis</taxon>
        <taxon>Lojkania</taxon>
    </lineage>
</organism>
<name>A0A9P4JZD9_9PLEO</name>
<evidence type="ECO:0000313" key="2">
    <source>
        <dbReference type="Proteomes" id="UP000800093"/>
    </source>
</evidence>
<dbReference type="Proteomes" id="UP000800093">
    <property type="component" value="Unassembled WGS sequence"/>
</dbReference>
<evidence type="ECO:0000313" key="1">
    <source>
        <dbReference type="EMBL" id="KAF2259161.1"/>
    </source>
</evidence>
<dbReference type="EMBL" id="ML986719">
    <property type="protein sequence ID" value="KAF2259161.1"/>
    <property type="molecule type" value="Genomic_DNA"/>
</dbReference>